<evidence type="ECO:0000313" key="2">
    <source>
        <dbReference type="EMBL" id="RVW53179.1"/>
    </source>
</evidence>
<dbReference type="InterPro" id="IPR036691">
    <property type="entry name" value="Endo/exonu/phosph_ase_sf"/>
</dbReference>
<dbReference type="EMBL" id="QGNW01001156">
    <property type="protein sequence ID" value="RVW53179.1"/>
    <property type="molecule type" value="Genomic_DNA"/>
</dbReference>
<evidence type="ECO:0000256" key="1">
    <source>
        <dbReference type="SAM" id="MobiDB-lite"/>
    </source>
</evidence>
<evidence type="ECO:0000313" key="3">
    <source>
        <dbReference type="Proteomes" id="UP000288805"/>
    </source>
</evidence>
<feature type="compositionally biased region" description="Basic and acidic residues" evidence="1">
    <location>
        <begin position="54"/>
        <end position="63"/>
    </location>
</feature>
<feature type="region of interest" description="Disordered" evidence="1">
    <location>
        <begin position="248"/>
        <end position="272"/>
    </location>
</feature>
<dbReference type="GO" id="GO:0003676">
    <property type="term" value="F:nucleic acid binding"/>
    <property type="evidence" value="ECO:0007669"/>
    <property type="project" value="InterPro"/>
</dbReference>
<protein>
    <submittedName>
        <fullName evidence="2">DNA polymerase zeta catalytic subunit</fullName>
    </submittedName>
</protein>
<dbReference type="PANTHER" id="PTHR33710:SF64">
    <property type="entry name" value="ENDONUCLEASE_EXONUCLEASE_PHOSPHATASE DOMAIN-CONTAINING PROTEIN"/>
    <property type="match status" value="1"/>
</dbReference>
<name>A0A438EZK3_VITVI</name>
<dbReference type="PANTHER" id="PTHR33710">
    <property type="entry name" value="BNAC02G09200D PROTEIN"/>
    <property type="match status" value="1"/>
</dbReference>
<organism evidence="2 3">
    <name type="scientific">Vitis vinifera</name>
    <name type="common">Grape</name>
    <dbReference type="NCBI Taxonomy" id="29760"/>
    <lineage>
        <taxon>Eukaryota</taxon>
        <taxon>Viridiplantae</taxon>
        <taxon>Streptophyta</taxon>
        <taxon>Embryophyta</taxon>
        <taxon>Tracheophyta</taxon>
        <taxon>Spermatophyta</taxon>
        <taxon>Magnoliopsida</taxon>
        <taxon>eudicotyledons</taxon>
        <taxon>Gunneridae</taxon>
        <taxon>Pentapetalae</taxon>
        <taxon>rosids</taxon>
        <taxon>Vitales</taxon>
        <taxon>Vitaceae</taxon>
        <taxon>Viteae</taxon>
        <taxon>Vitis</taxon>
    </lineage>
</organism>
<dbReference type="Gene3D" id="3.30.420.10">
    <property type="entry name" value="Ribonuclease H-like superfamily/Ribonuclease H"/>
    <property type="match status" value="1"/>
</dbReference>
<feature type="region of interest" description="Disordered" evidence="1">
    <location>
        <begin position="54"/>
        <end position="76"/>
    </location>
</feature>
<comment type="caution">
    <text evidence="2">The sequence shown here is derived from an EMBL/GenBank/DDBJ whole genome shotgun (WGS) entry which is preliminary data.</text>
</comment>
<dbReference type="Gene3D" id="3.60.10.10">
    <property type="entry name" value="Endonuclease/exonuclease/phosphatase"/>
    <property type="match status" value="1"/>
</dbReference>
<reference evidence="2 3" key="1">
    <citation type="journal article" date="2018" name="PLoS Genet.">
        <title>Population sequencing reveals clonal diversity and ancestral inbreeding in the grapevine cultivar Chardonnay.</title>
        <authorList>
            <person name="Roach M.J."/>
            <person name="Johnson D.L."/>
            <person name="Bohlmann J."/>
            <person name="van Vuuren H.J."/>
            <person name="Jones S.J."/>
            <person name="Pretorius I.S."/>
            <person name="Schmidt S.A."/>
            <person name="Borneman A.R."/>
        </authorList>
    </citation>
    <scope>NUCLEOTIDE SEQUENCE [LARGE SCALE GENOMIC DNA]</scope>
    <source>
        <strain evidence="3">cv. Chardonnay</strain>
        <tissue evidence="2">Leaf</tissue>
    </source>
</reference>
<dbReference type="InterPro" id="IPR036397">
    <property type="entry name" value="RNaseH_sf"/>
</dbReference>
<sequence length="771" mass="88064">MGIVFIDGCLHDDTDTSAEPLPVGSVSHVKPVLDQQNHEIHDNLNAKKNAFHDKISGPEEKSKPTPLSQIGFRDPASVGGGQQVTLLSIEIQAESRGDLRPDPRYDAINVIVLVIQEDDDSALEVFVLCRSNIEPCQSESNTEEEILKYWETEDLRKQNMKILHSATDSTLVEEALRYESVSLLRGERVSGSSHLIPFLFDRAPEGEHYDRSRIVGEEPQFEVPLCVLSGDGAEENENGCWDLVETNGGSDKSRGEEWGSGLNDPQAFRGEKEDRWEESNLAKFSHFLGFSTEGLEKEILDFLVKIRKEGREYMGRKQRDPSQGKGCQNYNGLMKLKLLSWNVRGVNEKVKRKIIKNFHKESEGGSNVYPGNKNSTNVGGVARSLGSGRFLDWRALDASGTAGGILICWDKRTLEILDWEEGQFSLSCRFKNVENGTVWVFTGVYGPFTKEERECLWEEIEAIRGLWEDPWCVGGDYNITLLQRERSRQGRITSAMRRFAQIVDELGLMDIPLQGGVFTWSGGPNNQSWARLDRFLVNTSWLDQFSGVLQSRLPRPLSDHFPVLLEGGGLRRGPSPFRFENMLLQVEGFQDLIRSWWWEIEVRGSASFRLATKLNEIKQKLKVWNKEVFGNLGCNKVAALQQVEFWDLVESERILSVEEAELKKEAKENYKKWVLLEETHWRQLSREIWLREGDRNTGYFHRMANANRRNNYLDRIKIDGVCLFEEQEVREGIANAYQQMLSEDSGWQAHWEAAFRSDQPPRSRKFGSSFL</sequence>
<proteinExistence type="predicted"/>
<gene>
    <name evidence="2" type="primary">REV3_3</name>
    <name evidence="2" type="ORF">CK203_087569</name>
</gene>
<dbReference type="SUPFAM" id="SSF56219">
    <property type="entry name" value="DNase I-like"/>
    <property type="match status" value="1"/>
</dbReference>
<accession>A0A438EZK3</accession>
<dbReference type="Proteomes" id="UP000288805">
    <property type="component" value="Unassembled WGS sequence"/>
</dbReference>
<dbReference type="AlphaFoldDB" id="A0A438EZK3"/>